<dbReference type="AlphaFoldDB" id="A0AAW0J8I6"/>
<comment type="caution">
    <text evidence="1">The sequence shown here is derived from an EMBL/GenBank/DDBJ whole genome shotgun (WGS) entry which is preliminary data.</text>
</comment>
<dbReference type="EMBL" id="PKMF04000650">
    <property type="protein sequence ID" value="KAK7822910.1"/>
    <property type="molecule type" value="Genomic_DNA"/>
</dbReference>
<reference evidence="1 2" key="1">
    <citation type="journal article" date="2018" name="Sci. Data">
        <title>The draft genome sequence of cork oak.</title>
        <authorList>
            <person name="Ramos A.M."/>
            <person name="Usie A."/>
            <person name="Barbosa P."/>
            <person name="Barros P.M."/>
            <person name="Capote T."/>
            <person name="Chaves I."/>
            <person name="Simoes F."/>
            <person name="Abreu I."/>
            <person name="Carrasquinho I."/>
            <person name="Faro C."/>
            <person name="Guimaraes J.B."/>
            <person name="Mendonca D."/>
            <person name="Nobrega F."/>
            <person name="Rodrigues L."/>
            <person name="Saibo N.J.M."/>
            <person name="Varela M.C."/>
            <person name="Egas C."/>
            <person name="Matos J."/>
            <person name="Miguel C.M."/>
            <person name="Oliveira M.M."/>
            <person name="Ricardo C.P."/>
            <person name="Goncalves S."/>
        </authorList>
    </citation>
    <scope>NUCLEOTIDE SEQUENCE [LARGE SCALE GENOMIC DNA]</scope>
    <source>
        <strain evidence="2">cv. HL8</strain>
    </source>
</reference>
<proteinExistence type="predicted"/>
<protein>
    <submittedName>
        <fullName evidence="1">Uncharacterized protein</fullName>
    </submittedName>
</protein>
<gene>
    <name evidence="1" type="ORF">CFP56_035977</name>
</gene>
<sequence length="225" mass="24467">MNTNQLIRQKKGECLAQLAGQASMNAQMFSVGDNYKLHGKKLVELVKMLARDSLLVKTSQICLEPSSFRSLSLQWTNTMNWLNHHPKKNPLPYPSHSCPFLLLYAATTNFLHHQPSDHHNKSPSPQAIAATNHWPPAATQPASYPAIAATYCQLPPCLVENIGNLRGVGLQLAAAGFGGNAGKPLPDFSRKTGTDCLSGEKAIKEAVGIGANADRQDHNFLHVLV</sequence>
<dbReference type="Proteomes" id="UP000237347">
    <property type="component" value="Unassembled WGS sequence"/>
</dbReference>
<name>A0AAW0J8I6_QUESU</name>
<evidence type="ECO:0000313" key="1">
    <source>
        <dbReference type="EMBL" id="KAK7822910.1"/>
    </source>
</evidence>
<organism evidence="1 2">
    <name type="scientific">Quercus suber</name>
    <name type="common">Cork oak</name>
    <dbReference type="NCBI Taxonomy" id="58331"/>
    <lineage>
        <taxon>Eukaryota</taxon>
        <taxon>Viridiplantae</taxon>
        <taxon>Streptophyta</taxon>
        <taxon>Embryophyta</taxon>
        <taxon>Tracheophyta</taxon>
        <taxon>Spermatophyta</taxon>
        <taxon>Magnoliopsida</taxon>
        <taxon>eudicotyledons</taxon>
        <taxon>Gunneridae</taxon>
        <taxon>Pentapetalae</taxon>
        <taxon>rosids</taxon>
        <taxon>fabids</taxon>
        <taxon>Fagales</taxon>
        <taxon>Fagaceae</taxon>
        <taxon>Quercus</taxon>
    </lineage>
</organism>
<evidence type="ECO:0000313" key="2">
    <source>
        <dbReference type="Proteomes" id="UP000237347"/>
    </source>
</evidence>
<accession>A0AAW0J8I6</accession>
<keyword evidence="2" id="KW-1185">Reference proteome</keyword>